<feature type="compositionally biased region" description="Acidic residues" evidence="1">
    <location>
        <begin position="36"/>
        <end position="52"/>
    </location>
</feature>
<evidence type="ECO:0000313" key="3">
    <source>
        <dbReference type="Proteomes" id="UP000000305"/>
    </source>
</evidence>
<dbReference type="EMBL" id="GL733141">
    <property type="protein sequence ID" value="EFX63242.1"/>
    <property type="molecule type" value="Genomic_DNA"/>
</dbReference>
<feature type="compositionally biased region" description="Basic and acidic residues" evidence="1">
    <location>
        <begin position="16"/>
        <end position="35"/>
    </location>
</feature>
<sequence>MTRAVSSNLKVKKSRKIIEDSDRESIASISDSEKSDYEEDECFTSSESEGEETPPPQKEKVKKEKSKTPQTQIKAKPKPEKRKHCNDKKTSAKRKRKAEMFDDSNVKIDMSVDSIKPQKIKLTSNLLIECRTITVDEPDKRKFSYPGIVFIRKMKDDKCFEFNIPLAIASRVISAIEIMTNERNNFQKK</sequence>
<evidence type="ECO:0000256" key="1">
    <source>
        <dbReference type="SAM" id="MobiDB-lite"/>
    </source>
</evidence>
<evidence type="ECO:0000313" key="2">
    <source>
        <dbReference type="EMBL" id="EFX63242.1"/>
    </source>
</evidence>
<protein>
    <submittedName>
        <fullName evidence="2">Uncharacterized protein</fullName>
    </submittedName>
</protein>
<gene>
    <name evidence="2" type="ORF">DAPPUDRAFT_335742</name>
</gene>
<keyword evidence="3" id="KW-1185">Reference proteome</keyword>
<dbReference type="InParanoid" id="E9HYD9"/>
<feature type="region of interest" description="Disordered" evidence="1">
    <location>
        <begin position="1"/>
        <end position="102"/>
    </location>
</feature>
<dbReference type="HOGENOM" id="CLU_1435791_0_0_1"/>
<feature type="compositionally biased region" description="Basic residues" evidence="1">
    <location>
        <begin position="75"/>
        <end position="97"/>
    </location>
</feature>
<accession>E9HYD9</accession>
<organism evidence="2 3">
    <name type="scientific">Daphnia pulex</name>
    <name type="common">Water flea</name>
    <dbReference type="NCBI Taxonomy" id="6669"/>
    <lineage>
        <taxon>Eukaryota</taxon>
        <taxon>Metazoa</taxon>
        <taxon>Ecdysozoa</taxon>
        <taxon>Arthropoda</taxon>
        <taxon>Crustacea</taxon>
        <taxon>Branchiopoda</taxon>
        <taxon>Diplostraca</taxon>
        <taxon>Cladocera</taxon>
        <taxon>Anomopoda</taxon>
        <taxon>Daphniidae</taxon>
        <taxon>Daphnia</taxon>
    </lineage>
</organism>
<dbReference type="AlphaFoldDB" id="E9HYD9"/>
<proteinExistence type="predicted"/>
<reference evidence="2 3" key="1">
    <citation type="journal article" date="2011" name="Science">
        <title>The ecoresponsive genome of Daphnia pulex.</title>
        <authorList>
            <person name="Colbourne J.K."/>
            <person name="Pfrender M.E."/>
            <person name="Gilbert D."/>
            <person name="Thomas W.K."/>
            <person name="Tucker A."/>
            <person name="Oakley T.H."/>
            <person name="Tokishita S."/>
            <person name="Aerts A."/>
            <person name="Arnold G.J."/>
            <person name="Basu M.K."/>
            <person name="Bauer D.J."/>
            <person name="Caceres C.E."/>
            <person name="Carmel L."/>
            <person name="Casola C."/>
            <person name="Choi J.H."/>
            <person name="Detter J.C."/>
            <person name="Dong Q."/>
            <person name="Dusheyko S."/>
            <person name="Eads B.D."/>
            <person name="Frohlich T."/>
            <person name="Geiler-Samerotte K.A."/>
            <person name="Gerlach D."/>
            <person name="Hatcher P."/>
            <person name="Jogdeo S."/>
            <person name="Krijgsveld J."/>
            <person name="Kriventseva E.V."/>
            <person name="Kultz D."/>
            <person name="Laforsch C."/>
            <person name="Lindquist E."/>
            <person name="Lopez J."/>
            <person name="Manak J.R."/>
            <person name="Muller J."/>
            <person name="Pangilinan J."/>
            <person name="Patwardhan R.P."/>
            <person name="Pitluck S."/>
            <person name="Pritham E.J."/>
            <person name="Rechtsteiner A."/>
            <person name="Rho M."/>
            <person name="Rogozin I.B."/>
            <person name="Sakarya O."/>
            <person name="Salamov A."/>
            <person name="Schaack S."/>
            <person name="Shapiro H."/>
            <person name="Shiga Y."/>
            <person name="Skalitzky C."/>
            <person name="Smith Z."/>
            <person name="Souvorov A."/>
            <person name="Sung W."/>
            <person name="Tang Z."/>
            <person name="Tsuchiya D."/>
            <person name="Tu H."/>
            <person name="Vos H."/>
            <person name="Wang M."/>
            <person name="Wolf Y.I."/>
            <person name="Yamagata H."/>
            <person name="Yamada T."/>
            <person name="Ye Y."/>
            <person name="Shaw J.R."/>
            <person name="Andrews J."/>
            <person name="Crease T.J."/>
            <person name="Tang H."/>
            <person name="Lucas S.M."/>
            <person name="Robertson H.M."/>
            <person name="Bork P."/>
            <person name="Koonin E.V."/>
            <person name="Zdobnov E.M."/>
            <person name="Grigoriev I.V."/>
            <person name="Lynch M."/>
            <person name="Boore J.L."/>
        </authorList>
    </citation>
    <scope>NUCLEOTIDE SEQUENCE [LARGE SCALE GENOMIC DNA]</scope>
</reference>
<name>E9HYD9_DAPPU</name>
<dbReference type="KEGG" id="dpx:DAPPUDRAFT_335742"/>
<dbReference type="Proteomes" id="UP000000305">
    <property type="component" value="Unassembled WGS sequence"/>
</dbReference>